<evidence type="ECO:0000256" key="1">
    <source>
        <dbReference type="ARBA" id="ARBA00004196"/>
    </source>
</evidence>
<evidence type="ECO:0000259" key="4">
    <source>
        <dbReference type="Pfam" id="PF25876"/>
    </source>
</evidence>
<dbReference type="InterPro" id="IPR058624">
    <property type="entry name" value="MdtA-like_HH"/>
</dbReference>
<feature type="coiled-coil region" evidence="3">
    <location>
        <begin position="96"/>
        <end position="123"/>
    </location>
</feature>
<keyword evidence="7" id="KW-1185">Reference proteome</keyword>
<proteinExistence type="predicted"/>
<dbReference type="Gene3D" id="2.40.420.20">
    <property type="match status" value="1"/>
</dbReference>
<dbReference type="EMBL" id="CP023344">
    <property type="protein sequence ID" value="ATC64017.1"/>
    <property type="molecule type" value="Genomic_DNA"/>
</dbReference>
<reference evidence="6 7" key="1">
    <citation type="submission" date="2017-09" db="EMBL/GenBank/DDBJ databases">
        <title>Complete genome sequence of Verrucomicrobial strain HZ-65, isolated from freshwater.</title>
        <authorList>
            <person name="Choi A."/>
        </authorList>
    </citation>
    <scope>NUCLEOTIDE SEQUENCE [LARGE SCALE GENOMIC DNA]</scope>
    <source>
        <strain evidence="6 7">HZ-65</strain>
    </source>
</reference>
<dbReference type="InterPro" id="IPR050465">
    <property type="entry name" value="UPF0194_transport"/>
</dbReference>
<protein>
    <recommendedName>
        <fullName evidence="8">RND transporter</fullName>
    </recommendedName>
</protein>
<evidence type="ECO:0000256" key="2">
    <source>
        <dbReference type="ARBA" id="ARBA00023054"/>
    </source>
</evidence>
<dbReference type="Proteomes" id="UP000217265">
    <property type="component" value="Chromosome"/>
</dbReference>
<organism evidence="6 7">
    <name type="scientific">Nibricoccus aquaticus</name>
    <dbReference type="NCBI Taxonomy" id="2576891"/>
    <lineage>
        <taxon>Bacteria</taxon>
        <taxon>Pseudomonadati</taxon>
        <taxon>Verrucomicrobiota</taxon>
        <taxon>Opitutia</taxon>
        <taxon>Opitutales</taxon>
        <taxon>Opitutaceae</taxon>
        <taxon>Nibricoccus</taxon>
    </lineage>
</organism>
<dbReference type="InterPro" id="IPR058637">
    <property type="entry name" value="YknX-like_C"/>
</dbReference>
<dbReference type="KEGG" id="vbh:CMV30_08685"/>
<sequence length="402" mass="43325">MPWVYIAGGVLLVLIVIGLMPKPVSVETARVKTGMLRVTVDEEGRTRVKNRYVIAAPAAGHMRRIELKPGAKVEARGTLLTSLETSGADLLDARSLAQAEARVRAAEAARDQAVARRESAKATAELARTELDRVQSLFAQVSVSRQDLDAAVTRARTTAEEGRASEFGARIAEYELEQARALLMRGRPEAAGDTAQESLATLPVVSPVSGRVLRVFQESARTVVSGTPLLEVGDATDLEVIVEVLSRDGVAIDQGAKVFLEQWGGGEALEAKVRLVEPSAFTKISALGVEEQRVNVIADFVDAVEKRPTLGDAYRVEARIVVWEKDAVTQVAAGALFQRGGRWQVFVVENGRARLREVKTGRSNGVMTQIVEGLKTEEVVIVYPGDKIVEGVRVKAGDAVGR</sequence>
<dbReference type="Gene3D" id="2.40.30.170">
    <property type="match status" value="1"/>
</dbReference>
<accession>A0A290Q6W9</accession>
<evidence type="ECO:0000256" key="3">
    <source>
        <dbReference type="SAM" id="Coils"/>
    </source>
</evidence>
<dbReference type="Pfam" id="PF25876">
    <property type="entry name" value="HH_MFP_RND"/>
    <property type="match status" value="1"/>
</dbReference>
<evidence type="ECO:0000313" key="6">
    <source>
        <dbReference type="EMBL" id="ATC64017.1"/>
    </source>
</evidence>
<dbReference type="GO" id="GO:0030313">
    <property type="term" value="C:cell envelope"/>
    <property type="evidence" value="ECO:0007669"/>
    <property type="project" value="UniProtKB-SubCell"/>
</dbReference>
<dbReference type="PANTHER" id="PTHR32347:SF29">
    <property type="entry name" value="UPF0194 MEMBRANE PROTEIN YBHG"/>
    <property type="match status" value="1"/>
</dbReference>
<comment type="subcellular location">
    <subcellularLocation>
        <location evidence="1">Cell envelope</location>
    </subcellularLocation>
</comment>
<dbReference type="AlphaFoldDB" id="A0A290Q6W9"/>
<dbReference type="Gene3D" id="1.10.287.470">
    <property type="entry name" value="Helix hairpin bin"/>
    <property type="match status" value="1"/>
</dbReference>
<dbReference type="PANTHER" id="PTHR32347">
    <property type="entry name" value="EFFLUX SYSTEM COMPONENT YKNX-RELATED"/>
    <property type="match status" value="1"/>
</dbReference>
<feature type="domain" description="YknX-like C-terminal permuted SH3-like" evidence="5">
    <location>
        <begin position="330"/>
        <end position="395"/>
    </location>
</feature>
<dbReference type="Gene3D" id="2.40.50.100">
    <property type="match status" value="1"/>
</dbReference>
<evidence type="ECO:0008006" key="8">
    <source>
        <dbReference type="Google" id="ProtNLM"/>
    </source>
</evidence>
<name>A0A290Q6W9_9BACT</name>
<keyword evidence="2 3" id="KW-0175">Coiled coil</keyword>
<gene>
    <name evidence="6" type="ORF">CMV30_08685</name>
</gene>
<evidence type="ECO:0000313" key="7">
    <source>
        <dbReference type="Proteomes" id="UP000217265"/>
    </source>
</evidence>
<dbReference type="Pfam" id="PF25989">
    <property type="entry name" value="YknX_C"/>
    <property type="match status" value="1"/>
</dbReference>
<evidence type="ECO:0000259" key="5">
    <source>
        <dbReference type="Pfam" id="PF25989"/>
    </source>
</evidence>
<feature type="domain" description="Multidrug resistance protein MdtA-like alpha-helical hairpin" evidence="4">
    <location>
        <begin position="111"/>
        <end position="158"/>
    </location>
</feature>